<keyword evidence="3" id="KW-1185">Reference proteome</keyword>
<feature type="region of interest" description="Disordered" evidence="1">
    <location>
        <begin position="1"/>
        <end position="23"/>
    </location>
</feature>
<organism evidence="2 3">
    <name type="scientific">Armillaria gallica</name>
    <name type="common">Bulbous honey fungus</name>
    <name type="synonym">Armillaria bulbosa</name>
    <dbReference type="NCBI Taxonomy" id="47427"/>
    <lineage>
        <taxon>Eukaryota</taxon>
        <taxon>Fungi</taxon>
        <taxon>Dikarya</taxon>
        <taxon>Basidiomycota</taxon>
        <taxon>Agaricomycotina</taxon>
        <taxon>Agaricomycetes</taxon>
        <taxon>Agaricomycetidae</taxon>
        <taxon>Agaricales</taxon>
        <taxon>Marasmiineae</taxon>
        <taxon>Physalacriaceae</taxon>
        <taxon>Armillaria</taxon>
    </lineage>
</organism>
<feature type="compositionally biased region" description="Acidic residues" evidence="1">
    <location>
        <begin position="411"/>
        <end position="422"/>
    </location>
</feature>
<feature type="region of interest" description="Disordered" evidence="1">
    <location>
        <begin position="383"/>
        <end position="429"/>
    </location>
</feature>
<feature type="compositionally biased region" description="Polar residues" evidence="1">
    <location>
        <begin position="168"/>
        <end position="184"/>
    </location>
</feature>
<proteinExistence type="predicted"/>
<accession>A0A2H3DKJ2</accession>
<feature type="region of interest" description="Disordered" evidence="1">
    <location>
        <begin position="103"/>
        <end position="184"/>
    </location>
</feature>
<dbReference type="STRING" id="47427.A0A2H3DKJ2"/>
<gene>
    <name evidence="2" type="ORF">ARMGADRAFT_1029003</name>
</gene>
<dbReference type="AlphaFoldDB" id="A0A2H3DKJ2"/>
<dbReference type="Proteomes" id="UP000217790">
    <property type="component" value="Unassembled WGS sequence"/>
</dbReference>
<feature type="compositionally biased region" description="Polar residues" evidence="1">
    <location>
        <begin position="388"/>
        <end position="398"/>
    </location>
</feature>
<evidence type="ECO:0000256" key="1">
    <source>
        <dbReference type="SAM" id="MobiDB-lite"/>
    </source>
</evidence>
<dbReference type="EMBL" id="KZ293653">
    <property type="protein sequence ID" value="PBK94600.1"/>
    <property type="molecule type" value="Genomic_DNA"/>
</dbReference>
<feature type="region of interest" description="Disordered" evidence="1">
    <location>
        <begin position="43"/>
        <end position="68"/>
    </location>
</feature>
<dbReference type="OrthoDB" id="3057152at2759"/>
<name>A0A2H3DKJ2_ARMGA</name>
<dbReference type="InParanoid" id="A0A2H3DKJ2"/>
<sequence>MHRMMVAKIQAPRGTSSKKKGCGKKKTLVFEVEQVRDNENIFEGRVQENIEDTDPNNDKDGSFSLEDTDCEYESFAIPGDLDRDIDTDNGLGLSTKNLANDMTRKDPLLSDKPWRKGESRSTEDTHVDTETLACPNTVDPDPCTNTEMPTQPRSAIPPVKNDEPVPTPSTSGQAKPIVVSSNNDRNNSEYTLVRRQVRKLLNDKTRVRSEVLTDLGAMIPTEVTIAKAFAYGQATKAFEWLGMRDISSDTEEFIVEYNANLTTILIGRSFMAPDDKADRSKLWANSFAEQKADIIIAKRGLPHQVGNTPIDLKTETGTKHKQPRVKIETTGKKIPSWEEDEMRVIKEKVTFQRIRNSQLRNGMKPTIPNQGIIFNENNNPWLEPDFAESNTQTRQSSIGHKVHTCGGGPLDDGDSPDNEDDNNQGNGKHKAKLWFQERISRLAKPKPTFVEVIVEMYRRFINKSAQQDACDAFKEAKWPDSDGRVQGWHNKIMCLIEDMDIPPDQYSIKEKFMEGLPNSIQLKVFADKMSIEYNSVDELVELALDAEYTVRTQKRFSKIARASCPGDRTEDADKGKNQTGDYQLRFSGYQKNKGFFKNSIQ</sequence>
<feature type="compositionally biased region" description="Basic and acidic residues" evidence="1">
    <location>
        <begin position="103"/>
        <end position="129"/>
    </location>
</feature>
<feature type="compositionally biased region" description="Polar residues" evidence="1">
    <location>
        <begin position="143"/>
        <end position="153"/>
    </location>
</feature>
<protein>
    <submittedName>
        <fullName evidence="2">Uncharacterized protein</fullName>
    </submittedName>
</protein>
<reference evidence="3" key="1">
    <citation type="journal article" date="2017" name="Nat. Ecol. Evol.">
        <title>Genome expansion and lineage-specific genetic innovations in the forest pathogenic fungi Armillaria.</title>
        <authorList>
            <person name="Sipos G."/>
            <person name="Prasanna A.N."/>
            <person name="Walter M.C."/>
            <person name="O'Connor E."/>
            <person name="Balint B."/>
            <person name="Krizsan K."/>
            <person name="Kiss B."/>
            <person name="Hess J."/>
            <person name="Varga T."/>
            <person name="Slot J."/>
            <person name="Riley R."/>
            <person name="Boka B."/>
            <person name="Rigling D."/>
            <person name="Barry K."/>
            <person name="Lee J."/>
            <person name="Mihaltcheva S."/>
            <person name="LaButti K."/>
            <person name="Lipzen A."/>
            <person name="Waldron R."/>
            <person name="Moloney N.M."/>
            <person name="Sperisen C."/>
            <person name="Kredics L."/>
            <person name="Vagvoelgyi C."/>
            <person name="Patrignani A."/>
            <person name="Fitzpatrick D."/>
            <person name="Nagy I."/>
            <person name="Doyle S."/>
            <person name="Anderson J.B."/>
            <person name="Grigoriev I.V."/>
            <person name="Gueldener U."/>
            <person name="Muensterkoetter M."/>
            <person name="Nagy L.G."/>
        </authorList>
    </citation>
    <scope>NUCLEOTIDE SEQUENCE [LARGE SCALE GENOMIC DNA]</scope>
    <source>
        <strain evidence="3">Ar21-2</strain>
    </source>
</reference>
<evidence type="ECO:0000313" key="2">
    <source>
        <dbReference type="EMBL" id="PBK94600.1"/>
    </source>
</evidence>
<evidence type="ECO:0000313" key="3">
    <source>
        <dbReference type="Proteomes" id="UP000217790"/>
    </source>
</evidence>